<organism evidence="2 3">
    <name type="scientific">Allopontixanthobacter sediminis</name>
    <dbReference type="NCBI Taxonomy" id="1689985"/>
    <lineage>
        <taxon>Bacteria</taxon>
        <taxon>Pseudomonadati</taxon>
        <taxon>Pseudomonadota</taxon>
        <taxon>Alphaproteobacteria</taxon>
        <taxon>Sphingomonadales</taxon>
        <taxon>Erythrobacteraceae</taxon>
        <taxon>Allopontixanthobacter</taxon>
    </lineage>
</organism>
<name>A0A845AYB0_9SPHN</name>
<evidence type="ECO:0000256" key="1">
    <source>
        <dbReference type="SAM" id="SignalP"/>
    </source>
</evidence>
<protein>
    <submittedName>
        <fullName evidence="2">Alginate lyase</fullName>
    </submittedName>
</protein>
<dbReference type="CDD" id="cd14251">
    <property type="entry name" value="PL-6"/>
    <property type="match status" value="1"/>
</dbReference>
<keyword evidence="3" id="KW-1185">Reference proteome</keyword>
<dbReference type="EMBL" id="WTYL01000002">
    <property type="protein sequence ID" value="MXP43991.1"/>
    <property type="molecule type" value="Genomic_DNA"/>
</dbReference>
<feature type="chain" id="PRO_5032665791" evidence="1">
    <location>
        <begin position="22"/>
        <end position="755"/>
    </location>
</feature>
<comment type="caution">
    <text evidence="2">The sequence shown here is derived from an EMBL/GenBank/DDBJ whole genome shotgun (WGS) entry which is preliminary data.</text>
</comment>
<dbReference type="OrthoDB" id="6475864at2"/>
<sequence length="755" mass="80654">MFVGRCLILGVTLMSASPAFAEHYLVKNHAEYFSAAKKVQAGDVIILANGNWQDFEIVLTGKGTKNKPITLISETPGKVVITGKSNLRIGGDHILVTGLVFLNGYSPTGEVISFRRSKDDQARNSRITEVVIDNFSKPNRYDDDYWVGMYGKNNRFDHNYLAGKTNKGVTLAVRLDSKGSQENGHRIDHNYFGPRPVLGSNGGETLRIGTSQYSMFNSNTVVEDNYFEKCDGEIEIISIKSGANIIRRNVFDTSRGAVTLRHGDGNLVERNIFFGRGKDHTGGIRVINQDQTVRGNYMEGLRGTGFASALTVMNGVPNSPVNRYVQVNKALIEHNSILDSTRVTFGAGKSEERSAPPVNSRFTDNLLSGAGNGSFIEVDDDIAGIAFSNNAVTSGQVHSAASEIGRAEIKLERAANGLLYPVGPAYAALGAPRDLTPLTRDMAGPDWYPKPTSSSEFDGGVIIPVKPGDDTLAIAVASAKSGDRLELAPGKYLTNKTLLIDKPITVSGTAASEGARAAISFGRPSLFEIAEGGSLRLTNLTITGKDAPDNVGNSVIRTVPGPMKRNFLIEMDHVAISSLDVNKAFDVLVIGKGALADEVTIKNSSFANISGMVVNAAAESDDYGQYNAEYVVIEDSEFAKVQNGIAAIYRGGTDESTFGPHFRLSGSALSEVGQGKNNASGASLVLHGVQVTKIENNSFNQSAPLKIAHTVGNPSTVITNNIFDTGAGPEVEELFYKGTERAIITGSKAAAGNKK</sequence>
<dbReference type="InterPro" id="IPR039513">
    <property type="entry name" value="PL-6"/>
</dbReference>
<dbReference type="InterPro" id="IPR011050">
    <property type="entry name" value="Pectin_lyase_fold/virulence"/>
</dbReference>
<dbReference type="Pfam" id="PF14592">
    <property type="entry name" value="Chondroitinas_B"/>
    <property type="match status" value="1"/>
</dbReference>
<dbReference type="Gene3D" id="2.160.20.10">
    <property type="entry name" value="Single-stranded right-handed beta-helix, Pectin lyase-like"/>
    <property type="match status" value="2"/>
</dbReference>
<feature type="signal peptide" evidence="1">
    <location>
        <begin position="1"/>
        <end position="21"/>
    </location>
</feature>
<keyword evidence="1" id="KW-0732">Signal</keyword>
<gene>
    <name evidence="2" type="ORF">GRI65_05930</name>
</gene>
<keyword evidence="2" id="KW-0456">Lyase</keyword>
<dbReference type="SUPFAM" id="SSF51126">
    <property type="entry name" value="Pectin lyase-like"/>
    <property type="match status" value="2"/>
</dbReference>
<dbReference type="GO" id="GO:0016829">
    <property type="term" value="F:lyase activity"/>
    <property type="evidence" value="ECO:0007669"/>
    <property type="project" value="UniProtKB-KW"/>
</dbReference>
<accession>A0A845AYB0</accession>
<proteinExistence type="predicted"/>
<dbReference type="InterPro" id="IPR012334">
    <property type="entry name" value="Pectin_lyas_fold"/>
</dbReference>
<dbReference type="Proteomes" id="UP000431922">
    <property type="component" value="Unassembled WGS sequence"/>
</dbReference>
<evidence type="ECO:0000313" key="2">
    <source>
        <dbReference type="EMBL" id="MXP43991.1"/>
    </source>
</evidence>
<dbReference type="AlphaFoldDB" id="A0A845AYB0"/>
<reference evidence="2 3" key="1">
    <citation type="submission" date="2019-12" db="EMBL/GenBank/DDBJ databases">
        <title>Genomic-based taxomic classification of the family Erythrobacteraceae.</title>
        <authorList>
            <person name="Xu L."/>
        </authorList>
    </citation>
    <scope>NUCLEOTIDE SEQUENCE [LARGE SCALE GENOMIC DNA]</scope>
    <source>
        <strain evidence="2 3">KCTC 42453</strain>
    </source>
</reference>
<evidence type="ECO:0000313" key="3">
    <source>
        <dbReference type="Proteomes" id="UP000431922"/>
    </source>
</evidence>